<dbReference type="PANTHER" id="PTHR32009">
    <property type="entry name" value="TMV RESISTANCE PROTEIN N-LIKE"/>
    <property type="match status" value="1"/>
</dbReference>
<evidence type="ECO:0000313" key="4">
    <source>
        <dbReference type="Proteomes" id="UP001227230"/>
    </source>
</evidence>
<dbReference type="EMBL" id="CP126665">
    <property type="protein sequence ID" value="WKA11581.1"/>
    <property type="molecule type" value="Genomic_DNA"/>
</dbReference>
<dbReference type="PANTHER" id="PTHR32009:SF146">
    <property type="entry name" value="TIR DOMAIN-CONTAINING PROTEIN"/>
    <property type="match status" value="1"/>
</dbReference>
<organism evidence="3 4">
    <name type="scientific">Vitis vinifera</name>
    <name type="common">Grape</name>
    <dbReference type="NCBI Taxonomy" id="29760"/>
    <lineage>
        <taxon>Eukaryota</taxon>
        <taxon>Viridiplantae</taxon>
        <taxon>Streptophyta</taxon>
        <taxon>Embryophyta</taxon>
        <taxon>Tracheophyta</taxon>
        <taxon>Spermatophyta</taxon>
        <taxon>Magnoliopsida</taxon>
        <taxon>eudicotyledons</taxon>
        <taxon>Gunneridae</taxon>
        <taxon>Pentapetalae</taxon>
        <taxon>rosids</taxon>
        <taxon>Vitales</taxon>
        <taxon>Vitaceae</taxon>
        <taxon>Viteae</taxon>
        <taxon>Vitis</taxon>
    </lineage>
</organism>
<dbReference type="Pfam" id="PF01582">
    <property type="entry name" value="TIR"/>
    <property type="match status" value="1"/>
</dbReference>
<dbReference type="InterPro" id="IPR035897">
    <property type="entry name" value="Toll_tir_struct_dom_sf"/>
</dbReference>
<dbReference type="SMART" id="SM00255">
    <property type="entry name" value="TIR"/>
    <property type="match status" value="1"/>
</dbReference>
<evidence type="ECO:0000313" key="3">
    <source>
        <dbReference type="EMBL" id="WKA11581.1"/>
    </source>
</evidence>
<dbReference type="Gene3D" id="3.40.50.10140">
    <property type="entry name" value="Toll/interleukin-1 receptor homology (TIR) domain"/>
    <property type="match status" value="1"/>
</dbReference>
<keyword evidence="4" id="KW-1185">Reference proteome</keyword>
<name>A0ABY9DYT5_VITVI</name>
<accession>A0ABY9DYT5</accession>
<dbReference type="SUPFAM" id="SSF52200">
    <property type="entry name" value="Toll/Interleukin receptor TIR domain"/>
    <property type="match status" value="1"/>
</dbReference>
<keyword evidence="1" id="KW-0520">NAD</keyword>
<dbReference type="PROSITE" id="PS50104">
    <property type="entry name" value="TIR"/>
    <property type="match status" value="1"/>
</dbReference>
<reference evidence="3 4" key="1">
    <citation type="journal article" date="2023" name="Hortic Res">
        <title>The complete reference genome for grapevine (Vitis vinifera L.) genetics and breeding.</title>
        <authorList>
            <person name="Shi X."/>
            <person name="Cao S."/>
            <person name="Wang X."/>
            <person name="Huang S."/>
            <person name="Wang Y."/>
            <person name="Liu Z."/>
            <person name="Liu W."/>
            <person name="Leng X."/>
            <person name="Peng Y."/>
            <person name="Wang N."/>
            <person name="Wang Y."/>
            <person name="Ma Z."/>
            <person name="Xu X."/>
            <person name="Zhang F."/>
            <person name="Xue H."/>
            <person name="Zhong H."/>
            <person name="Wang Y."/>
            <person name="Zhang K."/>
            <person name="Velt A."/>
            <person name="Avia K."/>
            <person name="Holtgrawe D."/>
            <person name="Grimplet J."/>
            <person name="Matus J.T."/>
            <person name="Ware D."/>
            <person name="Wu X."/>
            <person name="Wang H."/>
            <person name="Liu C."/>
            <person name="Fang Y."/>
            <person name="Rustenholz C."/>
            <person name="Cheng Z."/>
            <person name="Xiao H."/>
            <person name="Zhou Y."/>
        </authorList>
    </citation>
    <scope>NUCLEOTIDE SEQUENCE [LARGE SCALE GENOMIC DNA]</scope>
    <source>
        <strain evidence="4">cv. Pinot noir / PN40024</strain>
        <tissue evidence="3">Leaf</tissue>
    </source>
</reference>
<feature type="domain" description="TIR" evidence="2">
    <location>
        <begin position="3"/>
        <end position="130"/>
    </location>
</feature>
<dbReference type="InterPro" id="IPR000157">
    <property type="entry name" value="TIR_dom"/>
</dbReference>
<evidence type="ECO:0000256" key="1">
    <source>
        <dbReference type="ARBA" id="ARBA00023027"/>
    </source>
</evidence>
<sequence>MAWRENGKFGFRGEDTRNSFTAHLYKQLCQKGINVFIDDKKLKVGQAITPALVTAIENSTASVGLLSEIYASSSWCLGELVKMSAGEQRDRGFFQFSIRSIHQMWGIKGANLEKPWLNMKRIWRIGRWCGFGGMLLDKLPIYLWLGFKELSCEDVFHGSPATIFCESKLSDLRSCEVGRIGNPLNWGDGVVRKVVLAEVVGEEAGKGKTLRMEDFEDRR</sequence>
<dbReference type="Proteomes" id="UP001227230">
    <property type="component" value="Chromosome 18"/>
</dbReference>
<proteinExistence type="predicted"/>
<protein>
    <recommendedName>
        <fullName evidence="2">TIR domain-containing protein</fullName>
    </recommendedName>
</protein>
<evidence type="ECO:0000259" key="2">
    <source>
        <dbReference type="PROSITE" id="PS50104"/>
    </source>
</evidence>
<gene>
    <name evidence="3" type="ORF">VitviT2T_029066</name>
</gene>